<feature type="domain" description="HECT" evidence="6">
    <location>
        <begin position="451"/>
        <end position="781"/>
    </location>
</feature>
<comment type="catalytic activity">
    <reaction evidence="1">
        <text>S-ubiquitinyl-[E2 ubiquitin-conjugating enzyme]-L-cysteine + [acceptor protein]-L-lysine = [E2 ubiquitin-conjugating enzyme]-L-cysteine + N(6)-ubiquitinyl-[acceptor protein]-L-lysine.</text>
        <dbReference type="EC" id="2.3.2.26"/>
    </reaction>
</comment>
<comment type="caution">
    <text evidence="7">The sequence shown here is derived from an EMBL/GenBank/DDBJ whole genome shotgun (WGS) entry which is preliminary data.</text>
</comment>
<reference evidence="7 8" key="1">
    <citation type="submission" date="2024-04" db="EMBL/GenBank/DDBJ databases">
        <title>Tritrichomonas musculus Genome.</title>
        <authorList>
            <person name="Alves-Ferreira E."/>
            <person name="Grigg M."/>
            <person name="Lorenzi H."/>
            <person name="Galac M."/>
        </authorList>
    </citation>
    <scope>NUCLEOTIDE SEQUENCE [LARGE SCALE GENOMIC DNA]</scope>
    <source>
        <strain evidence="7 8">EAF2021</strain>
    </source>
</reference>
<dbReference type="SUPFAM" id="SSF56204">
    <property type="entry name" value="Hect, E3 ligase catalytic domain"/>
    <property type="match status" value="1"/>
</dbReference>
<dbReference type="Proteomes" id="UP001470230">
    <property type="component" value="Unassembled WGS sequence"/>
</dbReference>
<keyword evidence="8" id="KW-1185">Reference proteome</keyword>
<feature type="active site" description="Glycyl thioester intermediate" evidence="5">
    <location>
        <position position="749"/>
    </location>
</feature>
<evidence type="ECO:0000313" key="8">
    <source>
        <dbReference type="Proteomes" id="UP001470230"/>
    </source>
</evidence>
<name>A0ABR2KU46_9EUKA</name>
<evidence type="ECO:0000256" key="4">
    <source>
        <dbReference type="ARBA" id="ARBA00022786"/>
    </source>
</evidence>
<dbReference type="Pfam" id="PF16558">
    <property type="entry name" value="AZUL"/>
    <property type="match status" value="1"/>
</dbReference>
<accession>A0ABR2KU46</accession>
<organism evidence="7 8">
    <name type="scientific">Tritrichomonas musculus</name>
    <dbReference type="NCBI Taxonomy" id="1915356"/>
    <lineage>
        <taxon>Eukaryota</taxon>
        <taxon>Metamonada</taxon>
        <taxon>Parabasalia</taxon>
        <taxon>Tritrichomonadida</taxon>
        <taxon>Tritrichomonadidae</taxon>
        <taxon>Tritrichomonas</taxon>
    </lineage>
</organism>
<dbReference type="InterPro" id="IPR000569">
    <property type="entry name" value="HECT_dom"/>
</dbReference>
<gene>
    <name evidence="7" type="ORF">M9Y10_023092</name>
</gene>
<keyword evidence="7" id="KW-0436">Ligase</keyword>
<dbReference type="PANTHER" id="PTHR45700">
    <property type="entry name" value="UBIQUITIN-PROTEIN LIGASE E3C"/>
    <property type="match status" value="1"/>
</dbReference>
<dbReference type="InterPro" id="IPR032353">
    <property type="entry name" value="AZUL"/>
</dbReference>
<dbReference type="InterPro" id="IPR042556">
    <property type="entry name" value="AZUL_sf"/>
</dbReference>
<keyword evidence="3" id="KW-0808">Transferase</keyword>
<dbReference type="Gene3D" id="6.10.130.10">
    <property type="entry name" value="Ubiquitin-protein ligase E3A, N-terminal zinc-binding domain (AZUL)"/>
    <property type="match status" value="1"/>
</dbReference>
<dbReference type="PROSITE" id="PS50237">
    <property type="entry name" value="HECT"/>
    <property type="match status" value="1"/>
</dbReference>
<dbReference type="Gene3D" id="3.90.1750.10">
    <property type="entry name" value="Hect, E3 ligase catalytic domains"/>
    <property type="match status" value="1"/>
</dbReference>
<sequence>MAEDDLIYIYRLQLTEGCFSFRCNHLQCKSCANFIFSSETKESLLEKATNFAKNHQNENLLCPNFPATLYDYSIFDNVLIFNNFLQQYIKQQKIQNPEKIMEIISDKNSYPFLFSYDLNELDFDSIHPPSELIKDFINAEKHNPDEIKFLEQSFFDRVGLLISSDNELDSLYHLRAIYISLLFIPALSHNETLLADLIRHLMSLLPAAHQLLIEMMSKISFIIPELNKIIQKALINYKNSNKIKKVDEIIWNLSKFIHFILVPANNKSENPIPYNSFSNKEISDLFDPYRELRRFVSSAPTLLWTPSVLTLVMKSTILREGNILTSSTQLKLPVVDSTFKFEDFDKNRNLNPKIIHKETYKRPRRHNDGDDDDLEEEEDFFDILPFGLRDLNSDNSNEEDDDYDIYRDGSDDISVISDSTTVMRRRNTRFRINVRRSNLLDDTLSALLRADSSELIGQIRVEFEDEEGIDLGGISRDFFTTVTNMIFSPDFGMFKLINDSFYWFVSGENAQPLNYYTMLGAFIGVAINNKVVLPIHFPIIMYKKLINYNNSVFNISDYAEIDLESADSLRSLLDSKEKGENIELAGLMFDSSEDYFGSIKTDELIENGSNIAVTNDNVEDYIEKFIDWKLNKSIEKVFNAFKNGYYRVNNTPFMRLFSPEELNELVSGVQELDWKALKESARYSDYTAESQTVKDFWSIFEDDFNEEQRITFLYFVTGIKTAPVGGLGCLRIKISHSNDINLIPMSHTCFNHLVLPDIKCRSILKERMLICISNSEGFGLM</sequence>
<dbReference type="Gene3D" id="3.30.2410.10">
    <property type="entry name" value="Hect, E3 ligase catalytic domain"/>
    <property type="match status" value="1"/>
</dbReference>
<dbReference type="EC" id="2.3.2.26" evidence="2"/>
<dbReference type="InterPro" id="IPR044611">
    <property type="entry name" value="E3A/B/C-like"/>
</dbReference>
<dbReference type="SMART" id="SM00119">
    <property type="entry name" value="HECTc"/>
    <property type="match status" value="1"/>
</dbReference>
<evidence type="ECO:0000256" key="5">
    <source>
        <dbReference type="PROSITE-ProRule" id="PRU00104"/>
    </source>
</evidence>
<dbReference type="Pfam" id="PF00632">
    <property type="entry name" value="HECT"/>
    <property type="match status" value="1"/>
</dbReference>
<evidence type="ECO:0000259" key="6">
    <source>
        <dbReference type="PROSITE" id="PS50237"/>
    </source>
</evidence>
<dbReference type="InterPro" id="IPR035983">
    <property type="entry name" value="Hect_E3_ubiquitin_ligase"/>
</dbReference>
<evidence type="ECO:0000256" key="3">
    <source>
        <dbReference type="ARBA" id="ARBA00022679"/>
    </source>
</evidence>
<dbReference type="GO" id="GO:0016874">
    <property type="term" value="F:ligase activity"/>
    <property type="evidence" value="ECO:0007669"/>
    <property type="project" value="UniProtKB-KW"/>
</dbReference>
<dbReference type="Gene3D" id="3.30.2160.10">
    <property type="entry name" value="Hect, E3 ligase catalytic domain"/>
    <property type="match status" value="1"/>
</dbReference>
<dbReference type="EMBL" id="JAPFFF010000003">
    <property type="protein sequence ID" value="KAK8894655.1"/>
    <property type="molecule type" value="Genomic_DNA"/>
</dbReference>
<evidence type="ECO:0000256" key="1">
    <source>
        <dbReference type="ARBA" id="ARBA00000885"/>
    </source>
</evidence>
<protein>
    <recommendedName>
        <fullName evidence="2">HECT-type E3 ubiquitin transferase</fullName>
        <ecNumber evidence="2">2.3.2.26</ecNumber>
    </recommendedName>
</protein>
<dbReference type="PANTHER" id="PTHR45700:SF8">
    <property type="entry name" value="HECT-TYPE E3 UBIQUITIN TRANSFERASE"/>
    <property type="match status" value="1"/>
</dbReference>
<proteinExistence type="predicted"/>
<evidence type="ECO:0000313" key="7">
    <source>
        <dbReference type="EMBL" id="KAK8894655.1"/>
    </source>
</evidence>
<keyword evidence="4 5" id="KW-0833">Ubl conjugation pathway</keyword>
<evidence type="ECO:0000256" key="2">
    <source>
        <dbReference type="ARBA" id="ARBA00012485"/>
    </source>
</evidence>